<keyword evidence="5 19" id="KW-0732">Signal</keyword>
<keyword evidence="6" id="KW-0677">Repeat</keyword>
<dbReference type="FunFam" id="3.30.430.20:FF:000003">
    <property type="entry name" value="Cysteine-rich RLK (RECEPTOR-like protein kinase) 10"/>
    <property type="match status" value="1"/>
</dbReference>
<dbReference type="InterPro" id="IPR017441">
    <property type="entry name" value="Protein_kinase_ATP_BS"/>
</dbReference>
<comment type="catalytic activity">
    <reaction evidence="15">
        <text>L-threonyl-[protein] + ATP = O-phospho-L-threonyl-[protein] + ADP + H(+)</text>
        <dbReference type="Rhea" id="RHEA:46608"/>
        <dbReference type="Rhea" id="RHEA-COMP:11060"/>
        <dbReference type="Rhea" id="RHEA-COMP:11605"/>
        <dbReference type="ChEBI" id="CHEBI:15378"/>
        <dbReference type="ChEBI" id="CHEBI:30013"/>
        <dbReference type="ChEBI" id="CHEBI:30616"/>
        <dbReference type="ChEBI" id="CHEBI:61977"/>
        <dbReference type="ChEBI" id="CHEBI:456216"/>
    </reaction>
</comment>
<feature type="compositionally biased region" description="Polar residues" evidence="17">
    <location>
        <begin position="652"/>
        <end position="664"/>
    </location>
</feature>
<keyword evidence="10 18" id="KW-1133">Transmembrane helix</keyword>
<protein>
    <recommendedName>
        <fullName evidence="24">Cysteine-rich receptor-like protein kinase 10</fullName>
    </recommendedName>
</protein>
<evidence type="ECO:0000256" key="3">
    <source>
        <dbReference type="ARBA" id="ARBA00022679"/>
    </source>
</evidence>
<dbReference type="GO" id="GO:0006979">
    <property type="term" value="P:response to oxidative stress"/>
    <property type="evidence" value="ECO:0007669"/>
    <property type="project" value="UniProtKB-ARBA"/>
</dbReference>
<evidence type="ECO:0000256" key="6">
    <source>
        <dbReference type="ARBA" id="ARBA00022737"/>
    </source>
</evidence>
<evidence type="ECO:0000256" key="9">
    <source>
        <dbReference type="ARBA" id="ARBA00022840"/>
    </source>
</evidence>
<keyword evidence="8" id="KW-0418">Kinase</keyword>
<feature type="region of interest" description="Disordered" evidence="17">
    <location>
        <begin position="652"/>
        <end position="671"/>
    </location>
</feature>
<dbReference type="PROSITE" id="PS00108">
    <property type="entry name" value="PROTEIN_KINASE_ST"/>
    <property type="match status" value="1"/>
</dbReference>
<dbReference type="PROSITE" id="PS51473">
    <property type="entry name" value="GNK2"/>
    <property type="match status" value="2"/>
</dbReference>
<evidence type="ECO:0000256" key="15">
    <source>
        <dbReference type="ARBA" id="ARBA00047951"/>
    </source>
</evidence>
<dbReference type="GO" id="GO:0005886">
    <property type="term" value="C:plasma membrane"/>
    <property type="evidence" value="ECO:0007669"/>
    <property type="project" value="TreeGrafter"/>
</dbReference>
<evidence type="ECO:0000256" key="16">
    <source>
        <dbReference type="PROSITE-ProRule" id="PRU10141"/>
    </source>
</evidence>
<dbReference type="PROSITE" id="PS50011">
    <property type="entry name" value="PROTEIN_KINASE_DOM"/>
    <property type="match status" value="1"/>
</dbReference>
<comment type="caution">
    <text evidence="22">The sequence shown here is derived from an EMBL/GenBank/DDBJ whole genome shotgun (WGS) entry which is preliminary data.</text>
</comment>
<dbReference type="PANTHER" id="PTHR27002:SF1050">
    <property type="entry name" value="CYSTEINE-RICH RECEPTOR-LIKE PROTEIN KINASE 5"/>
    <property type="match status" value="1"/>
</dbReference>
<dbReference type="InterPro" id="IPR002902">
    <property type="entry name" value="GNK2"/>
</dbReference>
<dbReference type="GO" id="GO:0005524">
    <property type="term" value="F:ATP binding"/>
    <property type="evidence" value="ECO:0007669"/>
    <property type="project" value="UniProtKB-UniRule"/>
</dbReference>
<evidence type="ECO:0000256" key="19">
    <source>
        <dbReference type="SAM" id="SignalP"/>
    </source>
</evidence>
<evidence type="ECO:0000256" key="14">
    <source>
        <dbReference type="ARBA" id="ARBA00047558"/>
    </source>
</evidence>
<evidence type="ECO:0000256" key="4">
    <source>
        <dbReference type="ARBA" id="ARBA00022692"/>
    </source>
</evidence>
<evidence type="ECO:0000259" key="21">
    <source>
        <dbReference type="PROSITE" id="PS51473"/>
    </source>
</evidence>
<gene>
    <name evidence="22" type="ORF">RND81_10G016900</name>
</gene>
<evidence type="ECO:0008006" key="24">
    <source>
        <dbReference type="Google" id="ProtNLM"/>
    </source>
</evidence>
<evidence type="ECO:0000313" key="23">
    <source>
        <dbReference type="Proteomes" id="UP001443914"/>
    </source>
</evidence>
<evidence type="ECO:0000256" key="17">
    <source>
        <dbReference type="SAM" id="MobiDB-lite"/>
    </source>
</evidence>
<feature type="domain" description="Gnk2-homologous" evidence="21">
    <location>
        <begin position="138"/>
        <end position="241"/>
    </location>
</feature>
<dbReference type="PROSITE" id="PS00107">
    <property type="entry name" value="PROTEIN_KINASE_ATP"/>
    <property type="match status" value="1"/>
</dbReference>
<evidence type="ECO:0000256" key="1">
    <source>
        <dbReference type="ARBA" id="ARBA00004167"/>
    </source>
</evidence>
<dbReference type="Gene3D" id="3.30.200.20">
    <property type="entry name" value="Phosphorylase Kinase, domain 1"/>
    <property type="match status" value="1"/>
</dbReference>
<dbReference type="GO" id="GO:0042742">
    <property type="term" value="P:defense response to bacterium"/>
    <property type="evidence" value="ECO:0007669"/>
    <property type="project" value="TreeGrafter"/>
</dbReference>
<dbReference type="Gene3D" id="3.30.430.20">
    <property type="entry name" value="Gnk2 domain, C-X8-C-X2-C motif"/>
    <property type="match status" value="2"/>
</dbReference>
<dbReference type="AlphaFoldDB" id="A0AAW1HX45"/>
<evidence type="ECO:0000256" key="7">
    <source>
        <dbReference type="ARBA" id="ARBA00022741"/>
    </source>
</evidence>
<keyword evidence="9 16" id="KW-0067">ATP-binding</keyword>
<accession>A0AAW1HX45</accession>
<sequence length="671" mass="73442">MIQHSCLIYFLFTLMSIIPKSSSTPAYLVNVCSNTTLFASKSRYQTNLNTLFDYLSSNATNPNGYHAATAGNGTNDVVYGHFLCRGDQSPGSCQDCVSTATTTDLPKTYCPNSKVAIIWYDECMVRYSNVSFFGVLSQNEGYTLYNTQNITGNSSQFMDVMGNMMNDMVIRAINGGPKKFATNYTTYSSLVGIYGLEQCTPDISASDCDQCLVTAIQTLPISKGGRVLGSSCNARFEVYPFFNGALNLSSPPAPPPLSKSNSTGKVPLSGPVSGKSKTSTKVIVSIVVPVAVLVATFLAISIYYIIMKPKKNNVIVGDTTGDGDFSADESLQYDLSTLKSATNNFSIVNKLGEGGFGSVYKGTLSNGEEVAVKRLARSSGQGVQEFKTELLLVAKLQHRNLARLLGFCLAGDEKLLVYEYAPNKSLDNFVFDPVKQGELNWGMRYNIIQGIARGILYLHQDSRLKIIHRDLKASNILLDASMNAKISDFGMARIFGGDQSQSNTSRVVGTFGYMSPEYVMHGQYSTKSDVYSFGVLILEIISGKRNNSFYESGYAEDLLSYAWKLWEEGKPLMLVDEAIRDSYSNHEVMRCVHLGLLCVQDSVQARPTIETVVLSLDSFTVTLPLPTQPAFFSKVSEESFIARRMVALHSSGSKSIPSSRNDVSVSEIEPR</sequence>
<dbReference type="PANTHER" id="PTHR27002">
    <property type="entry name" value="RECEPTOR-LIKE SERINE/THREONINE-PROTEIN KINASE SD1-8"/>
    <property type="match status" value="1"/>
</dbReference>
<evidence type="ECO:0000256" key="2">
    <source>
        <dbReference type="ARBA" id="ARBA00022527"/>
    </source>
</evidence>
<dbReference type="CDD" id="cd23509">
    <property type="entry name" value="Gnk2-like"/>
    <property type="match status" value="2"/>
</dbReference>
<dbReference type="InterPro" id="IPR038408">
    <property type="entry name" value="GNK2_sf"/>
</dbReference>
<dbReference type="CDD" id="cd14066">
    <property type="entry name" value="STKc_IRAK"/>
    <property type="match status" value="1"/>
</dbReference>
<evidence type="ECO:0000256" key="11">
    <source>
        <dbReference type="ARBA" id="ARBA00023136"/>
    </source>
</evidence>
<dbReference type="Pfam" id="PF01657">
    <property type="entry name" value="Stress-antifung"/>
    <property type="match status" value="2"/>
</dbReference>
<feature type="binding site" evidence="16">
    <location>
        <position position="373"/>
    </location>
    <ligand>
        <name>ATP</name>
        <dbReference type="ChEBI" id="CHEBI:30616"/>
    </ligand>
</feature>
<dbReference type="InterPro" id="IPR008271">
    <property type="entry name" value="Ser/Thr_kinase_AS"/>
</dbReference>
<dbReference type="FunFam" id="1.10.510.10:FF:000129">
    <property type="entry name" value="cysteine-rich receptor-like protein kinase 10"/>
    <property type="match status" value="1"/>
</dbReference>
<evidence type="ECO:0000256" key="13">
    <source>
        <dbReference type="ARBA" id="ARBA00023180"/>
    </source>
</evidence>
<dbReference type="SUPFAM" id="SSF56112">
    <property type="entry name" value="Protein kinase-like (PK-like)"/>
    <property type="match status" value="1"/>
</dbReference>
<dbReference type="InterPro" id="IPR000719">
    <property type="entry name" value="Prot_kinase_dom"/>
</dbReference>
<dbReference type="Pfam" id="PF07714">
    <property type="entry name" value="PK_Tyr_Ser-Thr"/>
    <property type="match status" value="1"/>
</dbReference>
<keyword evidence="13" id="KW-0325">Glycoprotein</keyword>
<keyword evidence="2" id="KW-0723">Serine/threonine-protein kinase</keyword>
<dbReference type="EMBL" id="JBDFQZ010000010">
    <property type="protein sequence ID" value="KAK9681636.1"/>
    <property type="molecule type" value="Genomic_DNA"/>
</dbReference>
<dbReference type="GO" id="GO:0004674">
    <property type="term" value="F:protein serine/threonine kinase activity"/>
    <property type="evidence" value="ECO:0007669"/>
    <property type="project" value="UniProtKB-KW"/>
</dbReference>
<reference evidence="22" key="1">
    <citation type="submission" date="2024-03" db="EMBL/GenBank/DDBJ databases">
        <title>WGS assembly of Saponaria officinalis var. Norfolk2.</title>
        <authorList>
            <person name="Jenkins J."/>
            <person name="Shu S."/>
            <person name="Grimwood J."/>
            <person name="Barry K."/>
            <person name="Goodstein D."/>
            <person name="Schmutz J."/>
            <person name="Leebens-Mack J."/>
            <person name="Osbourn A."/>
        </authorList>
    </citation>
    <scope>NUCLEOTIDE SEQUENCE [LARGE SCALE GENOMIC DNA]</scope>
    <source>
        <strain evidence="22">JIC</strain>
    </source>
</reference>
<evidence type="ECO:0000256" key="5">
    <source>
        <dbReference type="ARBA" id="ARBA00022729"/>
    </source>
</evidence>
<dbReference type="InterPro" id="IPR001245">
    <property type="entry name" value="Ser-Thr/Tyr_kinase_cat_dom"/>
</dbReference>
<dbReference type="SMART" id="SM00220">
    <property type="entry name" value="S_TKc"/>
    <property type="match status" value="1"/>
</dbReference>
<feature type="domain" description="Gnk2-homologous" evidence="21">
    <location>
        <begin position="26"/>
        <end position="132"/>
    </location>
</feature>
<dbReference type="InterPro" id="IPR011009">
    <property type="entry name" value="Kinase-like_dom_sf"/>
</dbReference>
<dbReference type="FunFam" id="3.30.200.20:FF:000142">
    <property type="entry name" value="Cysteine-rich receptor-like protein kinase 10"/>
    <property type="match status" value="1"/>
</dbReference>
<comment type="subcellular location">
    <subcellularLocation>
        <location evidence="1">Membrane</location>
        <topology evidence="1">Single-pass membrane protein</topology>
    </subcellularLocation>
</comment>
<comment type="catalytic activity">
    <reaction evidence="14">
        <text>L-seryl-[protein] + ATP = O-phospho-L-seryl-[protein] + ADP + H(+)</text>
        <dbReference type="Rhea" id="RHEA:17989"/>
        <dbReference type="Rhea" id="RHEA-COMP:9863"/>
        <dbReference type="Rhea" id="RHEA-COMP:11604"/>
        <dbReference type="ChEBI" id="CHEBI:15378"/>
        <dbReference type="ChEBI" id="CHEBI:29999"/>
        <dbReference type="ChEBI" id="CHEBI:30616"/>
        <dbReference type="ChEBI" id="CHEBI:83421"/>
        <dbReference type="ChEBI" id="CHEBI:456216"/>
    </reaction>
</comment>
<evidence type="ECO:0000259" key="20">
    <source>
        <dbReference type="PROSITE" id="PS50011"/>
    </source>
</evidence>
<proteinExistence type="predicted"/>
<feature type="domain" description="Protein kinase" evidence="20">
    <location>
        <begin position="345"/>
        <end position="620"/>
    </location>
</feature>
<keyword evidence="23" id="KW-1185">Reference proteome</keyword>
<keyword evidence="4 18" id="KW-0812">Transmembrane</keyword>
<feature type="signal peptide" evidence="19">
    <location>
        <begin position="1"/>
        <end position="23"/>
    </location>
</feature>
<evidence type="ECO:0000256" key="10">
    <source>
        <dbReference type="ARBA" id="ARBA00022989"/>
    </source>
</evidence>
<evidence type="ECO:0000256" key="8">
    <source>
        <dbReference type="ARBA" id="ARBA00022777"/>
    </source>
</evidence>
<evidence type="ECO:0000256" key="12">
    <source>
        <dbReference type="ARBA" id="ARBA00023170"/>
    </source>
</evidence>
<dbReference type="Gene3D" id="1.10.510.10">
    <property type="entry name" value="Transferase(Phosphotransferase) domain 1"/>
    <property type="match status" value="1"/>
</dbReference>
<keyword evidence="7 16" id="KW-0547">Nucleotide-binding</keyword>
<keyword evidence="11 18" id="KW-0472">Membrane</keyword>
<evidence type="ECO:0000256" key="18">
    <source>
        <dbReference type="SAM" id="Phobius"/>
    </source>
</evidence>
<feature type="chain" id="PRO_5043542104" description="Cysteine-rich receptor-like protein kinase 10" evidence="19">
    <location>
        <begin position="24"/>
        <end position="671"/>
    </location>
</feature>
<evidence type="ECO:0000313" key="22">
    <source>
        <dbReference type="EMBL" id="KAK9681636.1"/>
    </source>
</evidence>
<keyword evidence="3" id="KW-0808">Transferase</keyword>
<keyword evidence="12" id="KW-0675">Receptor</keyword>
<organism evidence="22 23">
    <name type="scientific">Saponaria officinalis</name>
    <name type="common">Common soapwort</name>
    <name type="synonym">Lychnis saponaria</name>
    <dbReference type="NCBI Taxonomy" id="3572"/>
    <lineage>
        <taxon>Eukaryota</taxon>
        <taxon>Viridiplantae</taxon>
        <taxon>Streptophyta</taxon>
        <taxon>Embryophyta</taxon>
        <taxon>Tracheophyta</taxon>
        <taxon>Spermatophyta</taxon>
        <taxon>Magnoliopsida</taxon>
        <taxon>eudicotyledons</taxon>
        <taxon>Gunneridae</taxon>
        <taxon>Pentapetalae</taxon>
        <taxon>Caryophyllales</taxon>
        <taxon>Caryophyllaceae</taxon>
        <taxon>Caryophylleae</taxon>
        <taxon>Saponaria</taxon>
    </lineage>
</organism>
<name>A0AAW1HX45_SAPOF</name>
<dbReference type="Proteomes" id="UP001443914">
    <property type="component" value="Unassembled WGS sequence"/>
</dbReference>
<feature type="region of interest" description="Disordered" evidence="17">
    <location>
        <begin position="253"/>
        <end position="276"/>
    </location>
</feature>
<feature type="transmembrane region" description="Helical" evidence="18">
    <location>
        <begin position="282"/>
        <end position="306"/>
    </location>
</feature>